<keyword evidence="5" id="KW-1185">Reference proteome</keyword>
<protein>
    <recommendedName>
        <fullName evidence="3">UPF0319 protein SAMN04487964_10452</fullName>
    </recommendedName>
</protein>
<dbReference type="Pfam" id="PF09829">
    <property type="entry name" value="DUF2057"/>
    <property type="match status" value="1"/>
</dbReference>
<comment type="caution">
    <text evidence="4">The sequence shown here is derived from an EMBL/GenBank/DDBJ whole genome shotgun (WGS) entry which is preliminary data.</text>
</comment>
<evidence type="ECO:0000313" key="4">
    <source>
        <dbReference type="EMBL" id="SMR73390.1"/>
    </source>
</evidence>
<dbReference type="PANTHER" id="PTHR38108:SF1">
    <property type="entry name" value="UPF0319 PROTEIN YCCT"/>
    <property type="match status" value="1"/>
</dbReference>
<reference evidence="4 5" key="1">
    <citation type="submission" date="2017-05" db="EMBL/GenBank/DDBJ databases">
        <authorList>
            <person name="Varghese N."/>
            <person name="Submissions S."/>
        </authorList>
    </citation>
    <scope>NUCLEOTIDE SEQUENCE [LARGE SCALE GENOMIC DNA]</scope>
    <source>
        <strain evidence="4 5">CGMCC 1.7287</strain>
    </source>
</reference>
<dbReference type="PANTHER" id="PTHR38108">
    <property type="entry name" value="UPF0319 PROTEIN YCCT"/>
    <property type="match status" value="1"/>
</dbReference>
<gene>
    <name evidence="4" type="ORF">SAMN04487964_10452</name>
</gene>
<dbReference type="RefSeq" id="WP_239039704.1">
    <property type="nucleotide sequence ID" value="NZ_BAAAEY010000001.1"/>
</dbReference>
<feature type="signal peptide" evidence="3">
    <location>
        <begin position="1"/>
        <end position="21"/>
    </location>
</feature>
<organism evidence="4 5">
    <name type="scientific">Marinobacterium sediminicola</name>
    <dbReference type="NCBI Taxonomy" id="518898"/>
    <lineage>
        <taxon>Bacteria</taxon>
        <taxon>Pseudomonadati</taxon>
        <taxon>Pseudomonadota</taxon>
        <taxon>Gammaproteobacteria</taxon>
        <taxon>Oceanospirillales</taxon>
        <taxon>Oceanospirillaceae</taxon>
        <taxon>Marinobacterium</taxon>
    </lineage>
</organism>
<proteinExistence type="inferred from homology"/>
<accession>A0ABY1RYQ1</accession>
<dbReference type="HAMAP" id="MF_00789">
    <property type="entry name" value="UPF0319"/>
    <property type="match status" value="1"/>
</dbReference>
<evidence type="ECO:0000313" key="5">
    <source>
        <dbReference type="Proteomes" id="UP001159257"/>
    </source>
</evidence>
<evidence type="ECO:0000256" key="2">
    <source>
        <dbReference type="ARBA" id="ARBA00022729"/>
    </source>
</evidence>
<name>A0ABY1RYQ1_9GAMM</name>
<dbReference type="InterPro" id="IPR018635">
    <property type="entry name" value="UPF0319"/>
</dbReference>
<dbReference type="EMBL" id="FXWV01000004">
    <property type="protein sequence ID" value="SMR73390.1"/>
    <property type="molecule type" value="Genomic_DNA"/>
</dbReference>
<feature type="chain" id="PRO_5044927110" description="UPF0319 protein SAMN04487964_10452" evidence="3">
    <location>
        <begin position="22"/>
        <end position="219"/>
    </location>
</feature>
<evidence type="ECO:0000256" key="3">
    <source>
        <dbReference type="HAMAP-Rule" id="MF_00789"/>
    </source>
</evidence>
<comment type="similarity">
    <text evidence="1 3">Belongs to the UPF0319 family.</text>
</comment>
<keyword evidence="2 3" id="KW-0732">Signal</keyword>
<evidence type="ECO:0000256" key="1">
    <source>
        <dbReference type="ARBA" id="ARBA00008490"/>
    </source>
</evidence>
<dbReference type="Proteomes" id="UP001159257">
    <property type="component" value="Unassembled WGS sequence"/>
</dbReference>
<sequence precursor="true">MKKNLTSFMAACALYPTLSLAEIKINPSNGVDIIAINGKPVESETFFSGLPQLKIANGKAQIVAEYTAEIVESADDYILEKSDTFVITFDASDTTVTVRAPEISSQYDLKAFNREGNWQLLDNQGRSISYHVGKLEKEGFQLDRDIEKELKVFNRTNADAALGSLTVETHNFHNNTPSHQPADNSHPDQKMVGKMLQFWFEQANEETRNKFKSWIETSL</sequence>